<proteinExistence type="predicted"/>
<keyword evidence="2" id="KW-0472">Membrane</keyword>
<sequence length="100" mass="10448">MACHTGRAAAPLLILLLLNTCWLFVLGHDHDHTTTLSPEESKYARTVAAVVFVVLILCCTAVAVTGCVIGYLLLHKKKGPTASATPTGSGQSAANPAYDV</sequence>
<evidence type="ECO:0000313" key="4">
    <source>
        <dbReference type="Proteomes" id="UP000492821"/>
    </source>
</evidence>
<feature type="chain" id="PRO_5028876614" evidence="3">
    <location>
        <begin position="28"/>
        <end position="100"/>
    </location>
</feature>
<protein>
    <submittedName>
        <fullName evidence="5">Transmembrane protein</fullName>
    </submittedName>
</protein>
<keyword evidence="4" id="KW-1185">Reference proteome</keyword>
<name>A0A7E4VIF3_PANRE</name>
<reference evidence="5" key="2">
    <citation type="submission" date="2020-10" db="UniProtKB">
        <authorList>
            <consortium name="WormBaseParasite"/>
        </authorList>
    </citation>
    <scope>IDENTIFICATION</scope>
</reference>
<dbReference type="AlphaFoldDB" id="A0A7E4VIF3"/>
<evidence type="ECO:0000313" key="5">
    <source>
        <dbReference type="WBParaSite" id="Pan_g21307.t1"/>
    </source>
</evidence>
<dbReference type="WBParaSite" id="Pan_g21307.t1">
    <property type="protein sequence ID" value="Pan_g21307.t1"/>
    <property type="gene ID" value="Pan_g21307"/>
</dbReference>
<feature type="region of interest" description="Disordered" evidence="1">
    <location>
        <begin position="80"/>
        <end position="100"/>
    </location>
</feature>
<organism evidence="4 5">
    <name type="scientific">Panagrellus redivivus</name>
    <name type="common">Microworm</name>
    <dbReference type="NCBI Taxonomy" id="6233"/>
    <lineage>
        <taxon>Eukaryota</taxon>
        <taxon>Metazoa</taxon>
        <taxon>Ecdysozoa</taxon>
        <taxon>Nematoda</taxon>
        <taxon>Chromadorea</taxon>
        <taxon>Rhabditida</taxon>
        <taxon>Tylenchina</taxon>
        <taxon>Panagrolaimomorpha</taxon>
        <taxon>Panagrolaimoidea</taxon>
        <taxon>Panagrolaimidae</taxon>
        <taxon>Panagrellus</taxon>
    </lineage>
</organism>
<accession>A0A7E4VIF3</accession>
<keyword evidence="2" id="KW-1133">Transmembrane helix</keyword>
<keyword evidence="2" id="KW-0812">Transmembrane</keyword>
<dbReference type="Proteomes" id="UP000492821">
    <property type="component" value="Unassembled WGS sequence"/>
</dbReference>
<feature type="transmembrane region" description="Helical" evidence="2">
    <location>
        <begin position="47"/>
        <end position="74"/>
    </location>
</feature>
<evidence type="ECO:0000256" key="2">
    <source>
        <dbReference type="SAM" id="Phobius"/>
    </source>
</evidence>
<evidence type="ECO:0000256" key="3">
    <source>
        <dbReference type="SAM" id="SignalP"/>
    </source>
</evidence>
<evidence type="ECO:0000256" key="1">
    <source>
        <dbReference type="SAM" id="MobiDB-lite"/>
    </source>
</evidence>
<keyword evidence="3" id="KW-0732">Signal</keyword>
<feature type="compositionally biased region" description="Polar residues" evidence="1">
    <location>
        <begin position="82"/>
        <end position="94"/>
    </location>
</feature>
<feature type="signal peptide" evidence="3">
    <location>
        <begin position="1"/>
        <end position="27"/>
    </location>
</feature>
<reference evidence="4" key="1">
    <citation type="journal article" date="2013" name="Genetics">
        <title>The draft genome and transcriptome of Panagrellus redivivus are shaped by the harsh demands of a free-living lifestyle.</title>
        <authorList>
            <person name="Srinivasan J."/>
            <person name="Dillman A.R."/>
            <person name="Macchietto M.G."/>
            <person name="Heikkinen L."/>
            <person name="Lakso M."/>
            <person name="Fracchia K.M."/>
            <person name="Antoshechkin I."/>
            <person name="Mortazavi A."/>
            <person name="Wong G."/>
            <person name="Sternberg P.W."/>
        </authorList>
    </citation>
    <scope>NUCLEOTIDE SEQUENCE [LARGE SCALE GENOMIC DNA]</scope>
    <source>
        <strain evidence="4">MT8872</strain>
    </source>
</reference>